<evidence type="ECO:0000256" key="8">
    <source>
        <dbReference type="PROSITE-ProRule" id="PRU00421"/>
    </source>
</evidence>
<dbReference type="InterPro" id="IPR001996">
    <property type="entry name" value="PTS_IIB_1"/>
</dbReference>
<dbReference type="PANTHER" id="PTHR30175">
    <property type="entry name" value="PHOSPHOTRANSFERASE SYSTEM TRANSPORT PROTEIN"/>
    <property type="match status" value="1"/>
</dbReference>
<dbReference type="PROSITE" id="PS51098">
    <property type="entry name" value="PTS_EIIB_TYPE_1"/>
    <property type="match status" value="1"/>
</dbReference>
<dbReference type="SUPFAM" id="SSF55604">
    <property type="entry name" value="Glucose permease domain IIB"/>
    <property type="match status" value="1"/>
</dbReference>
<dbReference type="Gene3D" id="3.30.1360.60">
    <property type="entry name" value="Glucose permease domain IIB"/>
    <property type="match status" value="1"/>
</dbReference>
<dbReference type="Proteomes" id="UP000743899">
    <property type="component" value="Unassembled WGS sequence"/>
</dbReference>
<keyword evidence="5" id="KW-0812">Transmembrane</keyword>
<proteinExistence type="predicted"/>
<evidence type="ECO:0000256" key="4">
    <source>
        <dbReference type="ARBA" id="ARBA00022683"/>
    </source>
</evidence>
<evidence type="ECO:0000256" key="2">
    <source>
        <dbReference type="ARBA" id="ARBA00022597"/>
    </source>
</evidence>
<keyword evidence="3" id="KW-0808">Transferase</keyword>
<dbReference type="EMBL" id="JAACYS010000140">
    <property type="protein sequence ID" value="NCU19109.1"/>
    <property type="molecule type" value="Genomic_DNA"/>
</dbReference>
<keyword evidence="7" id="KW-1133">Transmembrane helix</keyword>
<reference evidence="10 11" key="1">
    <citation type="submission" date="2020-01" db="EMBL/GenBank/DDBJ databases">
        <title>A novel Bacillus sp. from Pasinler.</title>
        <authorList>
            <person name="Adiguzel A."/>
            <person name="Ay H."/>
            <person name="Baltaci M.O."/>
        </authorList>
    </citation>
    <scope>NUCLEOTIDE SEQUENCE [LARGE SCALE GENOMIC DNA]</scope>
    <source>
        <strain evidence="10 11">P1</strain>
    </source>
</reference>
<evidence type="ECO:0000259" key="9">
    <source>
        <dbReference type="PROSITE" id="PS51098"/>
    </source>
</evidence>
<accession>A0ABX0AAL4</accession>
<dbReference type="Pfam" id="PF00367">
    <property type="entry name" value="PTS_EIIB"/>
    <property type="match status" value="1"/>
</dbReference>
<feature type="domain" description="PTS EIIB type-1" evidence="9">
    <location>
        <begin position="4"/>
        <end position="41"/>
    </location>
</feature>
<keyword evidence="2" id="KW-0762">Sugar transport</keyword>
<evidence type="ECO:0000256" key="6">
    <source>
        <dbReference type="ARBA" id="ARBA00022777"/>
    </source>
</evidence>
<sequence>MKYDQIAKEILEALGGKDNISAAAHCATRLRLVLNDESKIN</sequence>
<evidence type="ECO:0000313" key="10">
    <source>
        <dbReference type="EMBL" id="NCU19109.1"/>
    </source>
</evidence>
<name>A0ABX0AAL4_9BACI</name>
<dbReference type="InterPro" id="IPR036878">
    <property type="entry name" value="Glu_permease_IIB"/>
</dbReference>
<protein>
    <submittedName>
        <fullName evidence="10">PTS transporter subunit EIIB</fullName>
    </submittedName>
</protein>
<keyword evidence="7" id="KW-0472">Membrane</keyword>
<feature type="active site" description="Phosphocysteine intermediate; for EIIB activity" evidence="8">
    <location>
        <position position="26"/>
    </location>
</feature>
<evidence type="ECO:0000313" key="11">
    <source>
        <dbReference type="Proteomes" id="UP000743899"/>
    </source>
</evidence>
<evidence type="ECO:0000256" key="1">
    <source>
        <dbReference type="ARBA" id="ARBA00022448"/>
    </source>
</evidence>
<dbReference type="InterPro" id="IPR050558">
    <property type="entry name" value="PTS_Sugar-Specific_Components"/>
</dbReference>
<evidence type="ECO:0000256" key="7">
    <source>
        <dbReference type="ARBA" id="ARBA00022989"/>
    </source>
</evidence>
<evidence type="ECO:0000256" key="5">
    <source>
        <dbReference type="ARBA" id="ARBA00022692"/>
    </source>
</evidence>
<feature type="non-terminal residue" evidence="10">
    <location>
        <position position="41"/>
    </location>
</feature>
<comment type="caution">
    <text evidence="10">The sequence shown here is derived from an EMBL/GenBank/DDBJ whole genome shotgun (WGS) entry which is preliminary data.</text>
</comment>
<keyword evidence="1" id="KW-0813">Transport</keyword>
<organism evidence="10 11">
    <name type="scientific">Pallidibacillus pasinlerensis</name>
    <dbReference type="NCBI Taxonomy" id="2703818"/>
    <lineage>
        <taxon>Bacteria</taxon>
        <taxon>Bacillati</taxon>
        <taxon>Bacillota</taxon>
        <taxon>Bacilli</taxon>
        <taxon>Bacillales</taxon>
        <taxon>Bacillaceae</taxon>
        <taxon>Pallidibacillus</taxon>
    </lineage>
</organism>
<keyword evidence="6" id="KW-0418">Kinase</keyword>
<evidence type="ECO:0000256" key="3">
    <source>
        <dbReference type="ARBA" id="ARBA00022679"/>
    </source>
</evidence>
<dbReference type="PROSITE" id="PS01035">
    <property type="entry name" value="PTS_EIIB_TYPE_1_CYS"/>
    <property type="match status" value="1"/>
</dbReference>
<gene>
    <name evidence="10" type="ORF">GW534_15785</name>
</gene>
<keyword evidence="4" id="KW-0598">Phosphotransferase system</keyword>
<dbReference type="RefSeq" id="WP_161921926.1">
    <property type="nucleotide sequence ID" value="NZ_JAACYS010000140.1"/>
</dbReference>
<dbReference type="PANTHER" id="PTHR30175:SF1">
    <property type="entry name" value="PTS SYSTEM ARBUTIN-, CELLOBIOSE-, AND SALICIN-SPECIFIC EIIBC COMPONENT-RELATED"/>
    <property type="match status" value="1"/>
</dbReference>
<keyword evidence="11" id="KW-1185">Reference proteome</keyword>
<dbReference type="InterPro" id="IPR018113">
    <property type="entry name" value="PTrfase_EIIB_Cys"/>
</dbReference>